<dbReference type="InterPro" id="IPR032710">
    <property type="entry name" value="NTF2-like_dom_sf"/>
</dbReference>
<keyword evidence="3" id="KW-0223">Dioxygenase</keyword>
<keyword evidence="2" id="KW-0560">Oxidoreductase</keyword>
<accession>A0A562ZSY9</accession>
<dbReference type="PANTHER" id="PTHR41534:SF2">
    <property type="entry name" value="3-PHENYLPROPIONATE_CINNAMIC ACID DIOXYGENASE SUBUNIT BETA"/>
    <property type="match status" value="1"/>
</dbReference>
<organism evidence="3 4">
    <name type="scientific">Caenimonas sedimenti</name>
    <dbReference type="NCBI Taxonomy" id="2596921"/>
    <lineage>
        <taxon>Bacteria</taxon>
        <taxon>Pseudomonadati</taxon>
        <taxon>Pseudomonadota</taxon>
        <taxon>Betaproteobacteria</taxon>
        <taxon>Burkholderiales</taxon>
        <taxon>Comamonadaceae</taxon>
        <taxon>Caenimonas</taxon>
    </lineage>
</organism>
<dbReference type="Proteomes" id="UP000318199">
    <property type="component" value="Unassembled WGS sequence"/>
</dbReference>
<evidence type="ECO:0000256" key="2">
    <source>
        <dbReference type="ARBA" id="ARBA00023002"/>
    </source>
</evidence>
<evidence type="ECO:0000313" key="3">
    <source>
        <dbReference type="EMBL" id="TWO71264.1"/>
    </source>
</evidence>
<comment type="caution">
    <text evidence="3">The sequence shown here is derived from an EMBL/GenBank/DDBJ whole genome shotgun (WGS) entry which is preliminary data.</text>
</comment>
<name>A0A562ZSY9_9BURK</name>
<keyword evidence="4" id="KW-1185">Reference proteome</keyword>
<dbReference type="Gene3D" id="3.10.450.50">
    <property type="match status" value="1"/>
</dbReference>
<dbReference type="AlphaFoldDB" id="A0A562ZSY9"/>
<evidence type="ECO:0000256" key="1">
    <source>
        <dbReference type="ARBA" id="ARBA00009570"/>
    </source>
</evidence>
<proteinExistence type="inferred from homology"/>
<protein>
    <submittedName>
        <fullName evidence="3">Aromatic-ring-hydroxylating dioxygenase subunit beta</fullName>
    </submittedName>
</protein>
<sequence length="161" mass="18606">MQTFTRPEIEDFLFHEAALLDDWRLEEWLALFTDDARYEVPSTDLAKDATPDRNLFYIADDAFRLGERVKRLQKKTAYSEYPRSKTRHLVSNVRILESGADECRVATAFVTYRTKGGHTDTYIGSSEYSLVRQAAGLRIRKKRCVLDLDSLRPQGRVSILL</sequence>
<dbReference type="GO" id="GO:0051213">
    <property type="term" value="F:dioxygenase activity"/>
    <property type="evidence" value="ECO:0007669"/>
    <property type="project" value="UniProtKB-KW"/>
</dbReference>
<dbReference type="InterPro" id="IPR000391">
    <property type="entry name" value="Rng_hydr_dOase-bsu"/>
</dbReference>
<dbReference type="SUPFAM" id="SSF54427">
    <property type="entry name" value="NTF2-like"/>
    <property type="match status" value="1"/>
</dbReference>
<dbReference type="GO" id="GO:0019380">
    <property type="term" value="P:3-phenylpropionate catabolic process"/>
    <property type="evidence" value="ECO:0007669"/>
    <property type="project" value="TreeGrafter"/>
</dbReference>
<dbReference type="OrthoDB" id="7062869at2"/>
<evidence type="ECO:0000313" key="4">
    <source>
        <dbReference type="Proteomes" id="UP000318199"/>
    </source>
</evidence>
<dbReference type="Pfam" id="PF00866">
    <property type="entry name" value="Ring_hydroxyl_B"/>
    <property type="match status" value="1"/>
</dbReference>
<dbReference type="RefSeq" id="WP_145892880.1">
    <property type="nucleotide sequence ID" value="NZ_VOBQ01000008.1"/>
</dbReference>
<dbReference type="CDD" id="cd00667">
    <property type="entry name" value="ring_hydroxylating_dioxygenases_beta"/>
    <property type="match status" value="1"/>
</dbReference>
<gene>
    <name evidence="3" type="ORF">FN976_10040</name>
</gene>
<reference evidence="3 4" key="1">
    <citation type="submission" date="2019-07" db="EMBL/GenBank/DDBJ databases">
        <title>Caenimonas sedimenti sp. nov., isolated from activated sludge.</title>
        <authorList>
            <person name="Xu J."/>
        </authorList>
    </citation>
    <scope>NUCLEOTIDE SEQUENCE [LARGE SCALE GENOMIC DNA]</scope>
    <source>
        <strain evidence="3 4">HX-9-20</strain>
    </source>
</reference>
<comment type="similarity">
    <text evidence="1">Belongs to the bacterial ring-hydroxylating dioxygenase beta subunit family.</text>
</comment>
<dbReference type="PANTHER" id="PTHR41534">
    <property type="entry name" value="BLR3401 PROTEIN"/>
    <property type="match status" value="1"/>
</dbReference>
<dbReference type="EMBL" id="VOBQ01000008">
    <property type="protein sequence ID" value="TWO71264.1"/>
    <property type="molecule type" value="Genomic_DNA"/>
</dbReference>